<dbReference type="EMBL" id="JAAMPI010000046">
    <property type="protein sequence ID" value="KAF4636852.1"/>
    <property type="molecule type" value="Genomic_DNA"/>
</dbReference>
<evidence type="ECO:0000256" key="1">
    <source>
        <dbReference type="SAM" id="MobiDB-lite"/>
    </source>
</evidence>
<organism evidence="4 5">
    <name type="scientific">Cudoniella acicularis</name>
    <dbReference type="NCBI Taxonomy" id="354080"/>
    <lineage>
        <taxon>Eukaryota</taxon>
        <taxon>Fungi</taxon>
        <taxon>Dikarya</taxon>
        <taxon>Ascomycota</taxon>
        <taxon>Pezizomycotina</taxon>
        <taxon>Leotiomycetes</taxon>
        <taxon>Helotiales</taxon>
        <taxon>Tricladiaceae</taxon>
        <taxon>Cudoniella</taxon>
    </lineage>
</organism>
<dbReference type="InterPro" id="IPR028000">
    <property type="entry name" value="Pma1"/>
</dbReference>
<dbReference type="Pfam" id="PF14610">
    <property type="entry name" value="Psg1"/>
    <property type="match status" value="1"/>
</dbReference>
<keyword evidence="3" id="KW-0732">Signal</keyword>
<feature type="chain" id="PRO_5034061025" evidence="3">
    <location>
        <begin position="25"/>
        <end position="360"/>
    </location>
</feature>
<accession>A0A8H4W7L7</accession>
<keyword evidence="2" id="KW-0472">Membrane</keyword>
<keyword evidence="2" id="KW-0812">Transmembrane</keyword>
<proteinExistence type="predicted"/>
<name>A0A8H4W7L7_9HELO</name>
<dbReference type="AlphaFoldDB" id="A0A8H4W7L7"/>
<evidence type="ECO:0000256" key="3">
    <source>
        <dbReference type="SAM" id="SignalP"/>
    </source>
</evidence>
<feature type="signal peptide" evidence="3">
    <location>
        <begin position="1"/>
        <end position="24"/>
    </location>
</feature>
<comment type="caution">
    <text evidence="4">The sequence shown here is derived from an EMBL/GenBank/DDBJ whole genome shotgun (WGS) entry which is preliminary data.</text>
</comment>
<keyword evidence="5" id="KW-1185">Reference proteome</keyword>
<feature type="region of interest" description="Disordered" evidence="1">
    <location>
        <begin position="75"/>
        <end position="101"/>
    </location>
</feature>
<dbReference type="Proteomes" id="UP000566819">
    <property type="component" value="Unassembled WGS sequence"/>
</dbReference>
<protein>
    <submittedName>
        <fullName evidence="4">Uncharacterized protein</fullName>
    </submittedName>
</protein>
<sequence length="360" mass="38131">MHASSFTSSLIAAAALVYSSQVSAVPALPRAVTEDGLDPWVSVDASGSPVATITPVLTTVSGVATTISAAPASLTATTTSQSDNAPSTTSGSTGPTSTGGGSFQVCHNMDGDFAPFCKPDNGSSVYVGETYYVTWDTNFFAEKNATVIVLANYVNQTGGVQAFASKITVNAYGFISWTIDSAWLQGLSSNNLTLFINPLNPIANEPTSFTGPTLQVTNRPAEYYRQPQTQAPKGQSLYIALPTVFGFIILCVCGGYIINRKHRKIGLGNVMGRRKGYGVGKSRTQRLGLGKKKSGAIRLQDQDLAAGPQYRDGPAVHDDGYGAGRARADSDALGSLASTPTEERTNYFRDELHRQEQAKY</sequence>
<feature type="compositionally biased region" description="Basic and acidic residues" evidence="1">
    <location>
        <begin position="341"/>
        <end position="360"/>
    </location>
</feature>
<feature type="compositionally biased region" description="Low complexity" evidence="1">
    <location>
        <begin position="75"/>
        <end position="96"/>
    </location>
</feature>
<feature type="region of interest" description="Disordered" evidence="1">
    <location>
        <begin position="331"/>
        <end position="360"/>
    </location>
</feature>
<keyword evidence="2" id="KW-1133">Transmembrane helix</keyword>
<reference evidence="4 5" key="1">
    <citation type="submission" date="2020-03" db="EMBL/GenBank/DDBJ databases">
        <title>Draft Genome Sequence of Cudoniella acicularis.</title>
        <authorList>
            <person name="Buettner E."/>
            <person name="Kellner H."/>
        </authorList>
    </citation>
    <scope>NUCLEOTIDE SEQUENCE [LARGE SCALE GENOMIC DNA]</scope>
    <source>
        <strain evidence="4 5">DSM 108380</strain>
    </source>
</reference>
<gene>
    <name evidence="4" type="ORF">G7Y89_g1226</name>
</gene>
<evidence type="ECO:0000313" key="4">
    <source>
        <dbReference type="EMBL" id="KAF4636852.1"/>
    </source>
</evidence>
<dbReference type="OrthoDB" id="4084551at2759"/>
<feature type="transmembrane region" description="Helical" evidence="2">
    <location>
        <begin position="237"/>
        <end position="258"/>
    </location>
</feature>
<evidence type="ECO:0000256" key="2">
    <source>
        <dbReference type="SAM" id="Phobius"/>
    </source>
</evidence>
<evidence type="ECO:0000313" key="5">
    <source>
        <dbReference type="Proteomes" id="UP000566819"/>
    </source>
</evidence>